<dbReference type="InterPro" id="IPR000223">
    <property type="entry name" value="Pept_S26A_signal_pept_1"/>
</dbReference>
<dbReference type="GO" id="GO:0006465">
    <property type="term" value="P:signal peptide processing"/>
    <property type="evidence" value="ECO:0007669"/>
    <property type="project" value="InterPro"/>
</dbReference>
<evidence type="ECO:0000256" key="6">
    <source>
        <dbReference type="RuleBase" id="RU362042"/>
    </source>
</evidence>
<dbReference type="GO" id="GO:0004252">
    <property type="term" value="F:serine-type endopeptidase activity"/>
    <property type="evidence" value="ECO:0007669"/>
    <property type="project" value="InterPro"/>
</dbReference>
<name>A0A9W6VH46_9PSEU</name>
<comment type="subcellular location">
    <subcellularLocation>
        <location evidence="2">Cell membrane</location>
        <topology evidence="2">Single-pass type II membrane protein</topology>
    </subcellularLocation>
    <subcellularLocation>
        <location evidence="6">Membrane</location>
        <topology evidence="6">Single-pass type II membrane protein</topology>
    </subcellularLocation>
</comment>
<comment type="caution">
    <text evidence="8">The sequence shown here is derived from an EMBL/GenBank/DDBJ whole genome shotgun (WGS) entry which is preliminary data.</text>
</comment>
<protein>
    <recommendedName>
        <fullName evidence="4 6">Signal peptidase I</fullName>
        <ecNumber evidence="4 6">3.4.21.89</ecNumber>
    </recommendedName>
</protein>
<evidence type="ECO:0000313" key="9">
    <source>
        <dbReference type="Proteomes" id="UP001165136"/>
    </source>
</evidence>
<dbReference type="InterPro" id="IPR019533">
    <property type="entry name" value="Peptidase_S26"/>
</dbReference>
<evidence type="ECO:0000313" key="8">
    <source>
        <dbReference type="EMBL" id="GLY68390.1"/>
    </source>
</evidence>
<sequence>MTPTIQSGDIVKVLPISGEDVRRGDIVIVKTDAWPDRDLQGVLLVKRVVALPGDAVGCCDPDGKLLVNGKAITEDYLAPDDPRGNSAFDDYDHYTVEVPEGGVFILGDNRGNSRDSRAYTFTAEKGSLPFSAIVGVVVLLNDKVLAPTHAFTDAGLPGEPHRFDRTAQTVAAVVPVAGGLVSLGGLVWLIVNLTARRPGKSYR</sequence>
<evidence type="ECO:0000256" key="5">
    <source>
        <dbReference type="ARBA" id="ARBA00022801"/>
    </source>
</evidence>
<comment type="similarity">
    <text evidence="3 6">Belongs to the peptidase S26 family.</text>
</comment>
<keyword evidence="6" id="KW-0472">Membrane</keyword>
<reference evidence="8" key="1">
    <citation type="submission" date="2023-03" db="EMBL/GenBank/DDBJ databases">
        <title>Amycolatopsis taiwanensis NBRC 103393.</title>
        <authorList>
            <person name="Ichikawa N."/>
            <person name="Sato H."/>
            <person name="Tonouchi N."/>
        </authorList>
    </citation>
    <scope>NUCLEOTIDE SEQUENCE</scope>
    <source>
        <strain evidence="8">NBRC 103393</strain>
    </source>
</reference>
<gene>
    <name evidence="8" type="ORF">Atai01_50090</name>
</gene>
<dbReference type="Proteomes" id="UP001165136">
    <property type="component" value="Unassembled WGS sequence"/>
</dbReference>
<feature type="domain" description="Peptidase S26" evidence="7">
    <location>
        <begin position="1"/>
        <end position="138"/>
    </location>
</feature>
<accession>A0A9W6VH46</accession>
<dbReference type="GO" id="GO:0009003">
    <property type="term" value="F:signal peptidase activity"/>
    <property type="evidence" value="ECO:0007669"/>
    <property type="project" value="UniProtKB-EC"/>
</dbReference>
<dbReference type="Gene3D" id="2.10.109.10">
    <property type="entry name" value="Umud Fragment, subunit A"/>
    <property type="match status" value="1"/>
</dbReference>
<comment type="catalytic activity">
    <reaction evidence="1 6">
        <text>Cleavage of hydrophobic, N-terminal signal or leader sequences from secreted and periplasmic proteins.</text>
        <dbReference type="EC" id="3.4.21.89"/>
    </reaction>
</comment>
<dbReference type="PANTHER" id="PTHR43390:SF1">
    <property type="entry name" value="CHLOROPLAST PROCESSING PEPTIDASE"/>
    <property type="match status" value="1"/>
</dbReference>
<dbReference type="PROSITE" id="PS00761">
    <property type="entry name" value="SPASE_I_3"/>
    <property type="match status" value="1"/>
</dbReference>
<dbReference type="AlphaFoldDB" id="A0A9W6VH46"/>
<dbReference type="PRINTS" id="PR00727">
    <property type="entry name" value="LEADERPTASE"/>
</dbReference>
<keyword evidence="9" id="KW-1185">Reference proteome</keyword>
<feature type="transmembrane region" description="Helical" evidence="6">
    <location>
        <begin position="170"/>
        <end position="193"/>
    </location>
</feature>
<dbReference type="Pfam" id="PF10502">
    <property type="entry name" value="Peptidase_S26"/>
    <property type="match status" value="1"/>
</dbReference>
<keyword evidence="6" id="KW-0645">Protease</keyword>
<proteinExistence type="inferred from homology"/>
<evidence type="ECO:0000256" key="2">
    <source>
        <dbReference type="ARBA" id="ARBA00004401"/>
    </source>
</evidence>
<dbReference type="CDD" id="cd06530">
    <property type="entry name" value="S26_SPase_I"/>
    <property type="match status" value="1"/>
</dbReference>
<evidence type="ECO:0000256" key="4">
    <source>
        <dbReference type="ARBA" id="ARBA00013208"/>
    </source>
</evidence>
<dbReference type="PANTHER" id="PTHR43390">
    <property type="entry name" value="SIGNAL PEPTIDASE I"/>
    <property type="match status" value="1"/>
</dbReference>
<evidence type="ECO:0000259" key="7">
    <source>
        <dbReference type="Pfam" id="PF10502"/>
    </source>
</evidence>
<evidence type="ECO:0000256" key="1">
    <source>
        <dbReference type="ARBA" id="ARBA00000677"/>
    </source>
</evidence>
<keyword evidence="6" id="KW-1133">Transmembrane helix</keyword>
<dbReference type="SUPFAM" id="SSF51306">
    <property type="entry name" value="LexA/Signal peptidase"/>
    <property type="match status" value="1"/>
</dbReference>
<dbReference type="GO" id="GO:0005886">
    <property type="term" value="C:plasma membrane"/>
    <property type="evidence" value="ECO:0007669"/>
    <property type="project" value="UniProtKB-SubCell"/>
</dbReference>
<keyword evidence="6" id="KW-0812">Transmembrane</keyword>
<dbReference type="InterPro" id="IPR036286">
    <property type="entry name" value="LexA/Signal_pep-like_sf"/>
</dbReference>
<dbReference type="EC" id="3.4.21.89" evidence="4 6"/>
<dbReference type="NCBIfam" id="TIGR02227">
    <property type="entry name" value="sigpep_I_bact"/>
    <property type="match status" value="1"/>
</dbReference>
<keyword evidence="5 6" id="KW-0378">Hydrolase</keyword>
<dbReference type="EMBL" id="BSTI01000011">
    <property type="protein sequence ID" value="GLY68390.1"/>
    <property type="molecule type" value="Genomic_DNA"/>
</dbReference>
<dbReference type="InterPro" id="IPR019758">
    <property type="entry name" value="Pept_S26A_signal_pept_1_CS"/>
</dbReference>
<organism evidence="8 9">
    <name type="scientific">Amycolatopsis taiwanensis</name>
    <dbReference type="NCBI Taxonomy" id="342230"/>
    <lineage>
        <taxon>Bacteria</taxon>
        <taxon>Bacillati</taxon>
        <taxon>Actinomycetota</taxon>
        <taxon>Actinomycetes</taxon>
        <taxon>Pseudonocardiales</taxon>
        <taxon>Pseudonocardiaceae</taxon>
        <taxon>Amycolatopsis</taxon>
    </lineage>
</organism>
<evidence type="ECO:0000256" key="3">
    <source>
        <dbReference type="ARBA" id="ARBA00009370"/>
    </source>
</evidence>